<dbReference type="SMART" id="SM00181">
    <property type="entry name" value="EGF"/>
    <property type="match status" value="8"/>
</dbReference>
<proteinExistence type="predicted"/>
<evidence type="ECO:0000313" key="19">
    <source>
        <dbReference type="Ensembl" id="ENSSOCP00000021904.1"/>
    </source>
</evidence>
<feature type="disulfide bond" evidence="12">
    <location>
        <begin position="1671"/>
        <end position="1683"/>
    </location>
</feature>
<feature type="domain" description="Laminin EGF-like" evidence="16">
    <location>
        <begin position="407"/>
        <end position="450"/>
    </location>
</feature>
<feature type="domain" description="Laminin IV type A" evidence="17">
    <location>
        <begin position="1411"/>
        <end position="1590"/>
    </location>
</feature>
<dbReference type="GO" id="GO:0009887">
    <property type="term" value="P:animal organ morphogenesis"/>
    <property type="evidence" value="ECO:0007669"/>
    <property type="project" value="TreeGrafter"/>
</dbReference>
<feature type="disulfide bond" evidence="12">
    <location>
        <begin position="426"/>
        <end position="435"/>
    </location>
</feature>
<feature type="chain" id="PRO_5034149645" evidence="14">
    <location>
        <begin position="24"/>
        <end position="3023"/>
    </location>
</feature>
<evidence type="ECO:0000256" key="12">
    <source>
        <dbReference type="PROSITE-ProRule" id="PRU00460"/>
    </source>
</evidence>
<evidence type="ECO:0000256" key="3">
    <source>
        <dbReference type="ARBA" id="ARBA00022530"/>
    </source>
</evidence>
<feature type="disulfide bond" evidence="12">
    <location>
        <begin position="1201"/>
        <end position="1213"/>
    </location>
</feature>
<dbReference type="PROSITE" id="PS50025">
    <property type="entry name" value="LAM_G_DOMAIN"/>
    <property type="match status" value="3"/>
</dbReference>
<dbReference type="PANTHER" id="PTHR10574:SF445">
    <property type="entry name" value="LAMININ SUBUNIT ALPHA 3"/>
    <property type="match status" value="1"/>
</dbReference>
<dbReference type="Pfam" id="PF00052">
    <property type="entry name" value="Laminin_B"/>
    <property type="match status" value="1"/>
</dbReference>
<feature type="disulfide bond" evidence="12">
    <location>
        <begin position="1315"/>
        <end position="1324"/>
    </location>
</feature>
<dbReference type="InterPro" id="IPR050440">
    <property type="entry name" value="Laminin/Netrin_ECM"/>
</dbReference>
<dbReference type="InterPro" id="IPR056863">
    <property type="entry name" value="LMN_ATRN_NET-like_EGF"/>
</dbReference>
<evidence type="ECO:0000256" key="13">
    <source>
        <dbReference type="SAM" id="Coils"/>
    </source>
</evidence>
<evidence type="ECO:0000256" key="4">
    <source>
        <dbReference type="ARBA" id="ARBA00022729"/>
    </source>
</evidence>
<dbReference type="InterPro" id="IPR002049">
    <property type="entry name" value="LE_dom"/>
</dbReference>
<organism evidence="19 20">
    <name type="scientific">Strix occidentalis caurina</name>
    <name type="common">northern spotted owl</name>
    <dbReference type="NCBI Taxonomy" id="311401"/>
    <lineage>
        <taxon>Eukaryota</taxon>
        <taxon>Metazoa</taxon>
        <taxon>Chordata</taxon>
        <taxon>Craniata</taxon>
        <taxon>Vertebrata</taxon>
        <taxon>Euteleostomi</taxon>
        <taxon>Archelosauria</taxon>
        <taxon>Archosauria</taxon>
        <taxon>Dinosauria</taxon>
        <taxon>Saurischia</taxon>
        <taxon>Theropoda</taxon>
        <taxon>Coelurosauria</taxon>
        <taxon>Aves</taxon>
        <taxon>Neognathae</taxon>
        <taxon>Neoaves</taxon>
        <taxon>Telluraves</taxon>
        <taxon>Strigiformes</taxon>
        <taxon>Strigidae</taxon>
        <taxon>Strix</taxon>
    </lineage>
</organism>
<feature type="domain" description="Laminin N-terminal" evidence="18">
    <location>
        <begin position="33"/>
        <end position="285"/>
    </location>
</feature>
<dbReference type="GO" id="GO:0030155">
    <property type="term" value="P:regulation of cell adhesion"/>
    <property type="evidence" value="ECO:0007669"/>
    <property type="project" value="InterPro"/>
</dbReference>
<evidence type="ECO:0000256" key="10">
    <source>
        <dbReference type="ARBA" id="ARBA00023180"/>
    </source>
</evidence>
<dbReference type="PROSITE" id="PS51117">
    <property type="entry name" value="LAMININ_NTER"/>
    <property type="match status" value="1"/>
</dbReference>
<dbReference type="SMART" id="SM00282">
    <property type="entry name" value="LamG"/>
    <property type="match status" value="4"/>
</dbReference>
<dbReference type="GO" id="GO:0005576">
    <property type="term" value="C:extracellular region"/>
    <property type="evidence" value="ECO:0007669"/>
    <property type="project" value="UniProtKB-ARBA"/>
</dbReference>
<evidence type="ECO:0000256" key="14">
    <source>
        <dbReference type="SAM" id="SignalP"/>
    </source>
</evidence>
<dbReference type="PANTHER" id="PTHR10574">
    <property type="entry name" value="NETRIN/LAMININ-RELATED"/>
    <property type="match status" value="1"/>
</dbReference>
<feature type="domain" description="Laminin EGF-like" evidence="16">
    <location>
        <begin position="604"/>
        <end position="656"/>
    </location>
</feature>
<dbReference type="FunFam" id="2.10.25.10:FF:000388">
    <property type="entry name" value="Laminin subunit alpha"/>
    <property type="match status" value="1"/>
</dbReference>
<dbReference type="Gene3D" id="2.10.25.10">
    <property type="entry name" value="Laminin"/>
    <property type="match status" value="10"/>
</dbReference>
<dbReference type="Pfam" id="PF02210">
    <property type="entry name" value="Laminin_G_2"/>
    <property type="match status" value="3"/>
</dbReference>
<evidence type="ECO:0000256" key="2">
    <source>
        <dbReference type="ARBA" id="ARBA00022525"/>
    </source>
</evidence>
<feature type="domain" description="Laminin G" evidence="15">
    <location>
        <begin position="2701"/>
        <end position="2863"/>
    </location>
</feature>
<feature type="disulfide bond" evidence="12">
    <location>
        <begin position="1694"/>
        <end position="1703"/>
    </location>
</feature>
<feature type="disulfide bond" evidence="12">
    <location>
        <begin position="464"/>
        <end position="476"/>
    </location>
</feature>
<dbReference type="FunFam" id="2.10.25.10:FF:000090">
    <property type="entry name" value="laminin subunit alpha"/>
    <property type="match status" value="1"/>
</dbReference>
<dbReference type="Pfam" id="PF24973">
    <property type="entry name" value="EGF_LMN_ATRN"/>
    <property type="match status" value="2"/>
</dbReference>
<dbReference type="Pfam" id="PF00055">
    <property type="entry name" value="Laminin_N"/>
    <property type="match status" value="1"/>
</dbReference>
<protein>
    <submittedName>
        <fullName evidence="19">Laminin subunit alpha 3</fullName>
    </submittedName>
</protein>
<keyword evidence="4 14" id="KW-0732">Signal</keyword>
<evidence type="ECO:0000259" key="18">
    <source>
        <dbReference type="PROSITE" id="PS51117"/>
    </source>
</evidence>
<keyword evidence="10" id="KW-0325">Glycoprotein</keyword>
<feature type="disulfide bond" evidence="12">
    <location>
        <begin position="530"/>
        <end position="539"/>
    </location>
</feature>
<dbReference type="GO" id="GO:0045995">
    <property type="term" value="P:regulation of embryonic development"/>
    <property type="evidence" value="ECO:0007669"/>
    <property type="project" value="InterPro"/>
</dbReference>
<dbReference type="PRINTS" id="PR00011">
    <property type="entry name" value="EGFLAMININ"/>
</dbReference>
<feature type="domain" description="Laminin G" evidence="15">
    <location>
        <begin position="2870"/>
        <end position="3020"/>
    </location>
</feature>
<sequence>MAAAPGSPLLWALLPSLFALCPAQPEPSGSPGMGLSLHPPYFNLAAAASIWATATCGEAAGGGRPELYCKLVGGPAAAPLGRAIQGQFCDYCNAADPSKAHPVTNAIDGTERWWQSPPLSMGLKYNEVNVTLDLGQLFHVAYILIKFANSPRPDLWILERSVDFGRTYTPWQYFAYSKADCLERFGKEADLPVRRDSDVLCTTEYSRILPLENGEIVVSLVNGRPGAKNFTYSPNLREFTKATNIRLHFLRTNTLLGHLISKAQRDPTVTRRYYYSIKDISIGGRCVCHGHAEVCNAKSCECQHNTCGETCDSCCPGYNQKQWQPATAGSTNICEPCNCHEHATDCYYDADVDQRRESLNIHGHYEGGGVCINCQHNTAGINCEKCAKGYYRPYGVPARAPDGCIPCSCNSEHAEGCEEGSGRCFCKQNFQGENCERCADGFYDYPFCPHVPFQQTLSGDRRMCECNSAGTQPEVCDFLGRCLCRSGVAGLQCDSCQPGHHSFPACQACQCSPVGSQHGTCEPASGQCECQTGVTGRQCDRCLSAGNSFPYCKGVNSECDPSGSAGSHSGYCQCLQHVEGPTCSKCKPLYWNLAKENPEGCTACQCDVSGTLSGVGECQQENGHCYCKSNVCGDSCDTCEAGYYALENTNYFGCRGCRCDVGGSLSPVCAEPLGGCRCRAHIVGTACREPEKNYFFPDLHHMKFEIEDGTTVKGKEIRFGYDPQEFPSFSWRGYAQMSPIQNEVRITLNVEKSNLYLFRIILRYINPGSETVSGRISAWAAHSKEFVFPPSKEPAFVTIPGRSSAEPFSLVPGTWTVSIMAEEVLLDYMVLLPSDYYEASILQIQVTEPCTYLGRASTEHCLLYQHLPLGRFSCVLGSEAAYFRHGGEYRRILVRQPTPDQPVMTHISGREVRFLRMTINVPQVGRYVLVFEYANEEDRLYTAEVIIHSPGPVTEGRVRIYSCKYSFLCRSVVVDDRNRIAAYDLLADTKIHLKASSINFLLHKVCIISAQEFSPEYVDPKVQCIAAYRKYFMKQIYYQSDLFLFLQNQITLSGRVPRLGRYVFVLHFYQPAYPVFPVQVRVDAGHVWSGSFNASFCPHTSGCRDQVIAENQIELDISEPEVSVTVMIPEGRMLVLENVLVVPADIYSYKILDKKTVDKSFDFLSQCGGNSFYIDPEGSSAFCKDSVRSLVAFYNNGALPCNCHSAGAMSPTCSPLGGQCICRPNVIGRQCSRCQTGYYGFPYCKLCNCGQRLCDDVTGKCICPPRTVKPKCEACEKHYFSYHPLAGCESCNCSERGVINVASPECEKNNGQCKCKPGIRGRQCDQCAPGTYGFPNCVPCNCNRDGTEPDVCDPWTGICLCKENVEGAECDTCRPGSFYLDPSNPRGCTSCFCFGATSNCNSTNRRRTKFVDMRNWRLETMDENIDIPVTFNPVSNSVVADIQELPASVHSLYWKAPPSYLGEKLSSYGGFLSYQVKSFGLPSEGMVLLDKRPDIQLTGQQMKVVYMDPNNPLPDRQYYGRVQLVEGNFRHAGSNNLVSREELMIILSRLDGLHIRGLYFTETQRLTLGEVGLEEATSTGSGSIAYSVETCSCPPEYAGDSCQECGLGFYRENKGLFTGRCVPCNCNGNSNRCQDGTGKCINCQYNTAGEKCERCKDGYFGDATQGSCRVCPCPYTNRFATGCVANGDEIQCLCKEGYTGVRCERCAPGYFGNPQKYGGYCQKCNCNNNGQLASCDHLTGECFNNEPKDVDPNEDCDPCDSCVITLLKDLSTIGDELQLIKSQLQNVHANTHTLEQMRHLETRIKDLKVLLNNYRSVVHNQGSKVDELETEFINLNRSFFWFPSFLNKTFLSGPDTAVLTRIKNELQKYHQENHGLIKIVRDSLNEYESKITDLREALNEATGQIKQAENLNRDNGVLLEDVKETNVQQNGILDILSSARSSLTQANSMLGLLQKSKEEYESLAAQLDGARKDMNEKLTNSSLSASKEPLVVRAEEHAKSLQDLAKQLEEIKNSARKDELVGCAVEASTAYDNIINAIKAAEEAANKAGNAADSALSVSTHKRPNGGKLGIHCFAAIGPTLEDIKQRLGVADGKKNTLQIDLVTLQNNLNGINRDDIDSIITSAKTMVKSAEDVTTNVLDELLPIQVDVEKMKSTYGSTQSAGFSKALIEANNSVKKLTNKLPDLFSKIESINQQLMPISNISENVNRIRELIQQARDAANKVAIPMRFNGSSGVEVRPPSNLEDLKGYTSLSFFLQRPQTRLDIPQRASNKFVLYLGNKDASKDYIGMAVKDGHLTCVYNLGDGDVEIDVQPFVTQSETEDAVMDQVKFERIYQYVKLNYIKGATSASPEYEHPLNASSGGSDTLLNLDPSTVVFYVGGYPPDFRPPGKLDYPHYEGCIELDSLNEHIISLYNFKRTFNLNTTEVQPCRRYKEETDQSYFEGTGYASVTLKESNTHSRVRYEQTIETTADEGIVFFAANGDQFISVLIKDGHTVFRYKVGSEPPKEIETNHLQATILVCGLKYQATELFFLPLPETSFNISTPPFRGCMKNVKNPNTASVVFDETVGVSKKCSDDWKLVRSAAFSKKGTLSLSAAGFPFPKDFQVGFENTSVNFFYMYFIYVHNHIFKFHAYFYSLCFRLRLLVDDESALASVDSPRARALIEPIKFGGDDFEGCISNIFIKSYSAFHKWSFTGIFLENRKNTSNKIDLYLNMLTFQYRLHFSVDVRTRSSRGLIVFMEERSEDSYMALHISKGRFVFSLGSGGKRIKIKTSIKYNDGQWHTVVCSMDGKNVRLVVDGLRAQHGRLATNSAISIKSPIYVGGLPSLKRQNIPVDSFKGCLRNFEMNGKVMKAPQQKNGVLPCLDVPMDTGIYFFNEGGYITIGNLLMGLDFRIVFTVRPRSSTGILLHAGSKQDHYLTVYMEGGKVIAAGNSGAGEFQTSVIPEQPLSDGQWHTIAGTLYHTSSSKALKGRWAQTNLDTLWLPVKDPFFGCLRNINVNDKHVSTRRISEVHGVVSLHGCPAK</sequence>
<dbReference type="PROSITE" id="PS01248">
    <property type="entry name" value="EGF_LAM_1"/>
    <property type="match status" value="3"/>
</dbReference>
<feature type="disulfide bond" evidence="12">
    <location>
        <begin position="1342"/>
        <end position="1359"/>
    </location>
</feature>
<dbReference type="SMART" id="SM00136">
    <property type="entry name" value="LamNT"/>
    <property type="match status" value="1"/>
</dbReference>
<feature type="domain" description="Laminin EGF-like" evidence="16">
    <location>
        <begin position="1201"/>
        <end position="1246"/>
    </location>
</feature>
<dbReference type="Gene3D" id="2.60.120.200">
    <property type="match status" value="4"/>
</dbReference>
<comment type="caution">
    <text evidence="12">Lacks conserved residue(s) required for the propagation of feature annotation.</text>
</comment>
<dbReference type="Proteomes" id="UP000694551">
    <property type="component" value="Unplaced"/>
</dbReference>
<dbReference type="Pfam" id="PF00053">
    <property type="entry name" value="EGF_laminin"/>
    <property type="match status" value="11"/>
</dbReference>
<dbReference type="InterPro" id="IPR010307">
    <property type="entry name" value="Laminin_dom_II"/>
</dbReference>
<feature type="disulfide bond" evidence="12">
    <location>
        <begin position="1643"/>
        <end position="1652"/>
    </location>
</feature>
<feature type="disulfide bond" evidence="12">
    <location>
        <begin position="1340"/>
        <end position="1352"/>
    </location>
</feature>
<dbReference type="InterPro" id="IPR000034">
    <property type="entry name" value="Laminin_IV"/>
</dbReference>
<dbReference type="GO" id="GO:0005102">
    <property type="term" value="F:signaling receptor binding"/>
    <property type="evidence" value="ECO:0007669"/>
    <property type="project" value="InterPro"/>
</dbReference>
<evidence type="ECO:0000313" key="20">
    <source>
        <dbReference type="Proteomes" id="UP000694551"/>
    </source>
</evidence>
<dbReference type="InterPro" id="IPR001791">
    <property type="entry name" value="Laminin_G"/>
</dbReference>
<dbReference type="FunFam" id="2.10.25.10:FF:000083">
    <property type="entry name" value="Laminin subunit alpha"/>
    <property type="match status" value="2"/>
</dbReference>
<dbReference type="GO" id="GO:0030334">
    <property type="term" value="P:regulation of cell migration"/>
    <property type="evidence" value="ECO:0007669"/>
    <property type="project" value="InterPro"/>
</dbReference>
<dbReference type="FunFam" id="2.60.120.260:FF:000092">
    <property type="entry name" value="Laminin subunit alpha-3"/>
    <property type="match status" value="1"/>
</dbReference>
<feature type="disulfide bond" evidence="12">
    <location>
        <begin position="627"/>
        <end position="636"/>
    </location>
</feature>
<dbReference type="GO" id="GO:0007155">
    <property type="term" value="P:cell adhesion"/>
    <property type="evidence" value="ECO:0007669"/>
    <property type="project" value="UniProtKB-KW"/>
</dbReference>
<evidence type="ECO:0000256" key="11">
    <source>
        <dbReference type="ARBA" id="ARBA00023292"/>
    </source>
</evidence>
<dbReference type="InterPro" id="IPR013320">
    <property type="entry name" value="ConA-like_dom_sf"/>
</dbReference>
<feature type="disulfide bond" evidence="12">
    <location>
        <begin position="1203"/>
        <end position="1220"/>
    </location>
</feature>
<feature type="domain" description="Laminin EGF-like" evidence="16">
    <location>
        <begin position="1291"/>
        <end position="1339"/>
    </location>
</feature>
<feature type="coiled-coil region" evidence="13">
    <location>
        <begin position="1877"/>
        <end position="1914"/>
    </location>
</feature>
<dbReference type="SMART" id="SM00281">
    <property type="entry name" value="LamB"/>
    <property type="match status" value="1"/>
</dbReference>
<feature type="domain" description="Laminin EGF-like" evidence="16">
    <location>
        <begin position="1671"/>
        <end position="1723"/>
    </location>
</feature>
<evidence type="ECO:0000256" key="6">
    <source>
        <dbReference type="ARBA" id="ARBA00022869"/>
    </source>
</evidence>
<dbReference type="CDD" id="cd00110">
    <property type="entry name" value="LamG"/>
    <property type="match status" value="4"/>
</dbReference>
<reference evidence="19" key="1">
    <citation type="submission" date="2025-08" db="UniProtKB">
        <authorList>
            <consortium name="Ensembl"/>
        </authorList>
    </citation>
    <scope>IDENTIFICATION</scope>
</reference>
<dbReference type="Pfam" id="PF06008">
    <property type="entry name" value="Laminin_I"/>
    <property type="match status" value="1"/>
</dbReference>
<keyword evidence="7" id="KW-0130">Cell adhesion</keyword>
<evidence type="ECO:0000256" key="7">
    <source>
        <dbReference type="ARBA" id="ARBA00022889"/>
    </source>
</evidence>
<feature type="domain" description="Laminin EGF-like" evidence="16">
    <location>
        <begin position="509"/>
        <end position="561"/>
    </location>
</feature>
<keyword evidence="6" id="KW-0084">Basement membrane</keyword>
<dbReference type="FunFam" id="2.60.120.200:FF:000056">
    <property type="entry name" value="Laminin subunit alpha 3"/>
    <property type="match status" value="1"/>
</dbReference>
<name>A0A8D0FYE2_STROC</name>
<dbReference type="SUPFAM" id="SSF49899">
    <property type="entry name" value="Concanavalin A-like lectins/glucanases"/>
    <property type="match status" value="4"/>
</dbReference>
<dbReference type="SMART" id="SM00180">
    <property type="entry name" value="EGF_Lam"/>
    <property type="match status" value="14"/>
</dbReference>
<feature type="domain" description="Laminin EGF-like" evidence="16">
    <location>
        <begin position="464"/>
        <end position="508"/>
    </location>
</feature>
<feature type="disulfide bond" evidence="12">
    <location>
        <begin position="511"/>
        <end position="528"/>
    </location>
</feature>
<dbReference type="SUPFAM" id="SSF57196">
    <property type="entry name" value="EGF/Laminin"/>
    <property type="match status" value="12"/>
</dbReference>
<dbReference type="InterPro" id="IPR009254">
    <property type="entry name" value="Laminin_aI"/>
</dbReference>
<dbReference type="PROSITE" id="PS50027">
    <property type="entry name" value="EGF_LAM_2"/>
    <property type="match status" value="9"/>
</dbReference>
<keyword evidence="8 13" id="KW-0175">Coiled coil</keyword>
<dbReference type="Gene3D" id="2.170.300.10">
    <property type="entry name" value="Tie2 ligand-binding domain superfamily"/>
    <property type="match status" value="1"/>
</dbReference>
<dbReference type="InterPro" id="IPR000742">
    <property type="entry name" value="EGF"/>
</dbReference>
<dbReference type="GO" id="GO:0005604">
    <property type="term" value="C:basement membrane"/>
    <property type="evidence" value="ECO:0007669"/>
    <property type="project" value="UniProtKB-SubCell"/>
</dbReference>
<evidence type="ECO:0000259" key="15">
    <source>
        <dbReference type="PROSITE" id="PS50025"/>
    </source>
</evidence>
<dbReference type="Gene3D" id="2.60.120.260">
    <property type="entry name" value="Galactose-binding domain-like"/>
    <property type="match status" value="1"/>
</dbReference>
<feature type="coiled-coil region" evidence="13">
    <location>
        <begin position="2175"/>
        <end position="2219"/>
    </location>
</feature>
<dbReference type="FunFam" id="2.10.25.10:FF:000188">
    <property type="entry name" value="Laminin subunit gamma 2"/>
    <property type="match status" value="1"/>
</dbReference>
<keyword evidence="9 12" id="KW-1015">Disulfide bond</keyword>
<feature type="signal peptide" evidence="14">
    <location>
        <begin position="1"/>
        <end position="23"/>
    </location>
</feature>
<dbReference type="FunFam" id="2.60.120.200:FF:000150">
    <property type="entry name" value="Laminin subunit alpha 5"/>
    <property type="match status" value="1"/>
</dbReference>
<dbReference type="InterPro" id="IPR008211">
    <property type="entry name" value="Laminin_N"/>
</dbReference>
<feature type="disulfide bond" evidence="12">
    <location>
        <begin position="484"/>
        <end position="493"/>
    </location>
</feature>
<evidence type="ECO:0000256" key="5">
    <source>
        <dbReference type="ARBA" id="ARBA00022737"/>
    </source>
</evidence>
<feature type="disulfide bond" evidence="12">
    <location>
        <begin position="1361"/>
        <end position="1370"/>
    </location>
</feature>
<evidence type="ECO:0000259" key="16">
    <source>
        <dbReference type="PROSITE" id="PS50027"/>
    </source>
</evidence>
<dbReference type="FunFam" id="2.10.25.10:FF:000033">
    <property type="entry name" value="Laminin subunit alpha 2"/>
    <property type="match status" value="1"/>
</dbReference>
<dbReference type="GO" id="GO:0009888">
    <property type="term" value="P:tissue development"/>
    <property type="evidence" value="ECO:0007669"/>
    <property type="project" value="TreeGrafter"/>
</dbReference>
<feature type="disulfide bond" evidence="12">
    <location>
        <begin position="1222"/>
        <end position="1231"/>
    </location>
</feature>
<comment type="subcellular location">
    <subcellularLocation>
        <location evidence="1">Secreted</location>
        <location evidence="1">Extracellular space</location>
        <location evidence="1">Extracellular matrix</location>
        <location evidence="1">Basement membrane</location>
    </subcellularLocation>
</comment>
<dbReference type="Pfam" id="PF06009">
    <property type="entry name" value="Laminin_II"/>
    <property type="match status" value="1"/>
</dbReference>
<feature type="domain" description="Laminin EGF-like" evidence="16">
    <location>
        <begin position="1340"/>
        <end position="1390"/>
    </location>
</feature>
<feature type="disulfide bond" evidence="12">
    <location>
        <begin position="509"/>
        <end position="521"/>
    </location>
</feature>
<keyword evidence="11 12" id="KW-0424">Laminin EGF-like domain</keyword>
<keyword evidence="3" id="KW-0272">Extracellular matrix</keyword>
<feature type="domain" description="Laminin EGF-like" evidence="16">
    <location>
        <begin position="1624"/>
        <end position="1670"/>
    </location>
</feature>
<keyword evidence="5" id="KW-0677">Repeat</keyword>
<dbReference type="FunFam" id="2.10.25.10:FF:000084">
    <property type="entry name" value="Laminin subunit alpha 3"/>
    <property type="match status" value="1"/>
</dbReference>
<evidence type="ECO:0000256" key="1">
    <source>
        <dbReference type="ARBA" id="ARBA00004302"/>
    </source>
</evidence>
<dbReference type="PROSITE" id="PS51115">
    <property type="entry name" value="LAMININ_IVA"/>
    <property type="match status" value="1"/>
</dbReference>
<dbReference type="FunFam" id="2.10.25.10:FF:000209">
    <property type="entry name" value="Laminin subunit alpha 5"/>
    <property type="match status" value="1"/>
</dbReference>
<feature type="coiled-coil region" evidence="13">
    <location>
        <begin position="1953"/>
        <end position="2021"/>
    </location>
</feature>
<evidence type="ECO:0000256" key="9">
    <source>
        <dbReference type="ARBA" id="ARBA00023157"/>
    </source>
</evidence>
<dbReference type="Ensembl" id="ENSSOCT00000022451.1">
    <property type="protein sequence ID" value="ENSSOCP00000021904.1"/>
    <property type="gene ID" value="ENSSOCG00000016217.1"/>
</dbReference>
<keyword evidence="2" id="KW-0964">Secreted</keyword>
<accession>A0A8D0FYE2</accession>
<evidence type="ECO:0000259" key="17">
    <source>
        <dbReference type="PROSITE" id="PS51115"/>
    </source>
</evidence>
<keyword evidence="20" id="KW-1185">Reference proteome</keyword>
<reference evidence="19" key="2">
    <citation type="submission" date="2025-09" db="UniProtKB">
        <authorList>
            <consortium name="Ensembl"/>
        </authorList>
    </citation>
    <scope>IDENTIFICATION</scope>
</reference>
<dbReference type="FunFam" id="2.10.25.10:FF:000069">
    <property type="entry name" value="Laminin subunit alpha 1"/>
    <property type="match status" value="1"/>
</dbReference>
<dbReference type="CDD" id="cd00055">
    <property type="entry name" value="EGF_Lam"/>
    <property type="match status" value="13"/>
</dbReference>
<evidence type="ECO:0000256" key="8">
    <source>
        <dbReference type="ARBA" id="ARBA00023054"/>
    </source>
</evidence>
<feature type="domain" description="Laminin G" evidence="15">
    <location>
        <begin position="2226"/>
        <end position="2429"/>
    </location>
</feature>
<dbReference type="FunFam" id="2.10.25.10:FF:000034">
    <property type="entry name" value="Laminin subunit alpha 3"/>
    <property type="match status" value="1"/>
</dbReference>